<protein>
    <submittedName>
        <fullName evidence="2">Aste57867_22849 protein</fullName>
    </submittedName>
</protein>
<accession>A0A485LL24</accession>
<evidence type="ECO:0000313" key="3">
    <source>
        <dbReference type="Proteomes" id="UP000332933"/>
    </source>
</evidence>
<dbReference type="EMBL" id="CAADRA010007237">
    <property type="protein sequence ID" value="VFT99500.1"/>
    <property type="molecule type" value="Genomic_DNA"/>
</dbReference>
<evidence type="ECO:0000313" key="2">
    <source>
        <dbReference type="EMBL" id="VFT99500.1"/>
    </source>
</evidence>
<gene>
    <name evidence="2" type="primary">Aste57867_22849</name>
    <name evidence="1" type="ORF">As57867_022778</name>
    <name evidence="2" type="ORF">ASTE57867_22849</name>
</gene>
<reference evidence="1" key="2">
    <citation type="submission" date="2019-06" db="EMBL/GenBank/DDBJ databases">
        <title>Genomics analysis of Aphanomyces spp. identifies a new class of oomycete effector associated with host adaptation.</title>
        <authorList>
            <person name="Gaulin E."/>
        </authorList>
    </citation>
    <scope>NUCLEOTIDE SEQUENCE</scope>
    <source>
        <strain evidence="1">CBS 578.67</strain>
    </source>
</reference>
<dbReference type="EMBL" id="VJMH01007211">
    <property type="protein sequence ID" value="KAF0685219.1"/>
    <property type="molecule type" value="Genomic_DNA"/>
</dbReference>
<sequence length="104" mass="11795">MHHGRPPLNVPSWSRIVAEVDPLRRMGFMGDHSLHLVPESLEMVYFATSVRRSRGVAHSLFRVVCGSRRAVERIQVLVRVAERHRKANVVLSTDGFELCHDGLV</sequence>
<keyword evidence="3" id="KW-1185">Reference proteome</keyword>
<organism evidence="2 3">
    <name type="scientific">Aphanomyces stellatus</name>
    <dbReference type="NCBI Taxonomy" id="120398"/>
    <lineage>
        <taxon>Eukaryota</taxon>
        <taxon>Sar</taxon>
        <taxon>Stramenopiles</taxon>
        <taxon>Oomycota</taxon>
        <taxon>Saprolegniomycetes</taxon>
        <taxon>Saprolegniales</taxon>
        <taxon>Verrucalvaceae</taxon>
        <taxon>Aphanomyces</taxon>
    </lineage>
</organism>
<dbReference type="Proteomes" id="UP000332933">
    <property type="component" value="Unassembled WGS sequence"/>
</dbReference>
<reference evidence="2 3" key="1">
    <citation type="submission" date="2019-03" db="EMBL/GenBank/DDBJ databases">
        <authorList>
            <person name="Gaulin E."/>
            <person name="Dumas B."/>
        </authorList>
    </citation>
    <scope>NUCLEOTIDE SEQUENCE [LARGE SCALE GENOMIC DNA]</scope>
    <source>
        <strain evidence="2">CBS 568.67</strain>
    </source>
</reference>
<proteinExistence type="predicted"/>
<name>A0A485LL24_9STRA</name>
<evidence type="ECO:0000313" key="1">
    <source>
        <dbReference type="EMBL" id="KAF0685219.1"/>
    </source>
</evidence>
<dbReference type="AlphaFoldDB" id="A0A485LL24"/>